<dbReference type="Proteomes" id="UP001175211">
    <property type="component" value="Unassembled WGS sequence"/>
</dbReference>
<evidence type="ECO:0000256" key="1">
    <source>
        <dbReference type="SAM" id="MobiDB-lite"/>
    </source>
</evidence>
<dbReference type="EMBL" id="JAUEPS010000058">
    <property type="protein sequence ID" value="KAK0443428.1"/>
    <property type="molecule type" value="Genomic_DNA"/>
</dbReference>
<feature type="compositionally biased region" description="Basic residues" evidence="1">
    <location>
        <begin position="173"/>
        <end position="184"/>
    </location>
</feature>
<evidence type="ECO:0000313" key="2">
    <source>
        <dbReference type="EMBL" id="KAK0443428.1"/>
    </source>
</evidence>
<feature type="region of interest" description="Disordered" evidence="1">
    <location>
        <begin position="101"/>
        <end position="211"/>
    </location>
</feature>
<protein>
    <submittedName>
        <fullName evidence="2">Uncharacterized protein</fullName>
    </submittedName>
</protein>
<name>A0AA39JN27_ARMTA</name>
<dbReference type="AlphaFoldDB" id="A0AA39JN27"/>
<reference evidence="2" key="1">
    <citation type="submission" date="2023-06" db="EMBL/GenBank/DDBJ databases">
        <authorList>
            <consortium name="Lawrence Berkeley National Laboratory"/>
            <person name="Ahrendt S."/>
            <person name="Sahu N."/>
            <person name="Indic B."/>
            <person name="Wong-Bajracharya J."/>
            <person name="Merenyi Z."/>
            <person name="Ke H.-M."/>
            <person name="Monk M."/>
            <person name="Kocsube S."/>
            <person name="Drula E."/>
            <person name="Lipzen A."/>
            <person name="Balint B."/>
            <person name="Henrissat B."/>
            <person name="Andreopoulos B."/>
            <person name="Martin F.M."/>
            <person name="Harder C.B."/>
            <person name="Rigling D."/>
            <person name="Ford K.L."/>
            <person name="Foster G.D."/>
            <person name="Pangilinan J."/>
            <person name="Papanicolaou A."/>
            <person name="Barry K."/>
            <person name="LaButti K."/>
            <person name="Viragh M."/>
            <person name="Koriabine M."/>
            <person name="Yan M."/>
            <person name="Riley R."/>
            <person name="Champramary S."/>
            <person name="Plett K.L."/>
            <person name="Tsai I.J."/>
            <person name="Slot J."/>
            <person name="Sipos G."/>
            <person name="Plett J."/>
            <person name="Nagy L.G."/>
            <person name="Grigoriev I.V."/>
        </authorList>
    </citation>
    <scope>NUCLEOTIDE SEQUENCE</scope>
    <source>
        <strain evidence="2">CCBAS 213</strain>
    </source>
</reference>
<keyword evidence="3" id="KW-1185">Reference proteome</keyword>
<sequence length="282" mass="31417">MHSTQIILLYAAPASTITSTPISKPVKKVRIREEVKSEEMSDATLGARKGNSKSSSPLGLQASNLGRLRGRSPMSGSNNVIGNPHIDMQHMIGVAQNAMRGNKHRDTPNVRSGPAFATDQVAPNSYLGRALKKSNDGEETSVPANDPDDPDSSSSSSSSSSPSDDESGSENGRHKKRHHKRKKSSCQSRSHSRDSTTWEKPIPPSLYNGSDDPKLVARFIQECEQYLKMARIKDEDKVFGISCYLEGKARDFYDQSVSMNYNEWDLNTFFWEMFNYCFPRDF</sequence>
<dbReference type="RefSeq" id="XP_060324747.1">
    <property type="nucleotide sequence ID" value="XM_060478277.1"/>
</dbReference>
<dbReference type="GeneID" id="85361825"/>
<evidence type="ECO:0000313" key="3">
    <source>
        <dbReference type="Proteomes" id="UP001175211"/>
    </source>
</evidence>
<feature type="compositionally biased region" description="Polar residues" evidence="1">
    <location>
        <begin position="52"/>
        <end position="64"/>
    </location>
</feature>
<accession>A0AA39JN27</accession>
<proteinExistence type="predicted"/>
<gene>
    <name evidence="2" type="ORF">EV420DRAFT_1649214</name>
</gene>
<organism evidence="2 3">
    <name type="scientific">Armillaria tabescens</name>
    <name type="common">Ringless honey mushroom</name>
    <name type="synonym">Agaricus tabescens</name>
    <dbReference type="NCBI Taxonomy" id="1929756"/>
    <lineage>
        <taxon>Eukaryota</taxon>
        <taxon>Fungi</taxon>
        <taxon>Dikarya</taxon>
        <taxon>Basidiomycota</taxon>
        <taxon>Agaricomycotina</taxon>
        <taxon>Agaricomycetes</taxon>
        <taxon>Agaricomycetidae</taxon>
        <taxon>Agaricales</taxon>
        <taxon>Marasmiineae</taxon>
        <taxon>Physalacriaceae</taxon>
        <taxon>Desarmillaria</taxon>
    </lineage>
</organism>
<feature type="compositionally biased region" description="Low complexity" evidence="1">
    <location>
        <begin position="152"/>
        <end position="162"/>
    </location>
</feature>
<comment type="caution">
    <text evidence="2">The sequence shown here is derived from an EMBL/GenBank/DDBJ whole genome shotgun (WGS) entry which is preliminary data.</text>
</comment>
<feature type="region of interest" description="Disordered" evidence="1">
    <location>
        <begin position="40"/>
        <end position="76"/>
    </location>
</feature>